<proteinExistence type="predicted"/>
<gene>
    <name evidence="2" type="ORF">LFAB_17100</name>
</gene>
<dbReference type="InterPro" id="IPR051606">
    <property type="entry name" value="Polyketide_Oxido-like"/>
</dbReference>
<protein>
    <submittedName>
        <fullName evidence="2">Dihydrodipicolinate reductase</fullName>
    </submittedName>
</protein>
<dbReference type="InterPro" id="IPR036291">
    <property type="entry name" value="NAD(P)-bd_dom_sf"/>
</dbReference>
<dbReference type="Proteomes" id="UP000019247">
    <property type="component" value="Unassembled WGS sequence"/>
</dbReference>
<organism evidence="2 3">
    <name type="scientific">Lactiplantibacillus fabifermentans T30PCM01</name>
    <dbReference type="NCBI Taxonomy" id="1400520"/>
    <lineage>
        <taxon>Bacteria</taxon>
        <taxon>Bacillati</taxon>
        <taxon>Bacillota</taxon>
        <taxon>Bacilli</taxon>
        <taxon>Lactobacillales</taxon>
        <taxon>Lactobacillaceae</taxon>
        <taxon>Lactiplantibacillus</taxon>
    </lineage>
</organism>
<dbReference type="InterPro" id="IPR016040">
    <property type="entry name" value="NAD(P)-bd_dom"/>
</dbReference>
<dbReference type="RefSeq" id="WP_033614957.1">
    <property type="nucleotide sequence ID" value="NZ_KK036540.1"/>
</dbReference>
<accession>W6T3W6</accession>
<reference evidence="2 3" key="1">
    <citation type="journal article" date="2014" name="Genome Announc.">
        <title>Genome Sequence of Lactobacillus fabifermentans Strain T30PCM01, Isolated from Fermenting Grape Marc.</title>
        <authorList>
            <person name="Treu L."/>
            <person name="Vendramin V."/>
            <person name="Bovo B."/>
            <person name="Giacomini A."/>
            <person name="Corich V."/>
            <person name="Campanaro S."/>
        </authorList>
    </citation>
    <scope>NUCLEOTIDE SEQUENCE [LARGE SCALE GENOMIC DNA]</scope>
    <source>
        <strain evidence="2 3">T30PCM01</strain>
    </source>
</reference>
<dbReference type="Gene3D" id="3.40.50.720">
    <property type="entry name" value="NAD(P)-binding Rossmann-like Domain"/>
    <property type="match status" value="1"/>
</dbReference>
<dbReference type="AlphaFoldDB" id="W6T3W6"/>
<evidence type="ECO:0000313" key="3">
    <source>
        <dbReference type="Proteomes" id="UP000019247"/>
    </source>
</evidence>
<feature type="domain" description="NAD(P)-binding" evidence="1">
    <location>
        <begin position="7"/>
        <end position="199"/>
    </location>
</feature>
<dbReference type="eggNOG" id="COG2910">
    <property type="taxonomic scope" value="Bacteria"/>
</dbReference>
<dbReference type="PATRIC" id="fig|1400520.3.peg.3366"/>
<dbReference type="STRING" id="1400520.LFAB_17100"/>
<dbReference type="EMBL" id="AWWK01000094">
    <property type="protein sequence ID" value="ETY72582.1"/>
    <property type="molecule type" value="Genomic_DNA"/>
</dbReference>
<name>W6T3W6_9LACO</name>
<comment type="caution">
    <text evidence="2">The sequence shown here is derived from an EMBL/GenBank/DDBJ whole genome shotgun (WGS) entry which is preliminary data.</text>
</comment>
<evidence type="ECO:0000259" key="1">
    <source>
        <dbReference type="Pfam" id="PF13460"/>
    </source>
</evidence>
<dbReference type="SUPFAM" id="SSF51735">
    <property type="entry name" value="NAD(P)-binding Rossmann-fold domains"/>
    <property type="match status" value="1"/>
</dbReference>
<dbReference type="Pfam" id="PF13460">
    <property type="entry name" value="NAD_binding_10"/>
    <property type="match status" value="1"/>
</dbReference>
<sequence length="213" mass="23583">MKLVVLGAYGKSGQAIIKAAGERGHEILAVAHRKHDDITLPTKRILIEDLMALTADDLVGYDAVIDAVSAWTPATFAVHTDGVSHLANLLRTTNTRYLKIGGAGTLYINKEHTKQLKDRDNYPVEMLPLADVLCESLARLRSYSDLAWTYVTPAFNYDPDGVATGKYRVDGEDFLATNDDDSYISYADFATALLDIIESKSYIRQRITLVSQR</sequence>
<evidence type="ECO:0000313" key="2">
    <source>
        <dbReference type="EMBL" id="ETY72582.1"/>
    </source>
</evidence>
<dbReference type="PANTHER" id="PTHR43355:SF2">
    <property type="entry name" value="FLAVIN REDUCTASE (NADPH)"/>
    <property type="match status" value="1"/>
</dbReference>
<dbReference type="GO" id="GO:0016646">
    <property type="term" value="F:oxidoreductase activity, acting on the CH-NH group of donors, NAD or NADP as acceptor"/>
    <property type="evidence" value="ECO:0007669"/>
    <property type="project" value="TreeGrafter"/>
</dbReference>
<dbReference type="HOGENOM" id="CLU_025711_3_2_9"/>
<dbReference type="PANTHER" id="PTHR43355">
    <property type="entry name" value="FLAVIN REDUCTASE (NADPH)"/>
    <property type="match status" value="1"/>
</dbReference>